<sequence>MKNICMLRLSTTLVLSAALLLAAPAESYAAKIRKNRQPAISAEQSAQAEQDSSTGPSFQKGTETGNAEPVKDGAAANAAATDTVSTETAAADSKTEVSLGIFCTSGYSNPHGERSADGSAPQVGHTVSTDWSVIPAGSKIRLANSELIYTVEDRGVHGNWVDVYYSTEAEAETHGLQYLEVFLIR</sequence>
<dbReference type="RefSeq" id="WP_307252037.1">
    <property type="nucleotide sequence ID" value="NZ_JAUSTO010000001.1"/>
</dbReference>
<proteinExistence type="predicted"/>
<keyword evidence="4" id="KW-1185">Reference proteome</keyword>
<keyword evidence="2" id="KW-0732">Signal</keyword>
<comment type="caution">
    <text evidence="3">The sequence shown here is derived from an EMBL/GenBank/DDBJ whole genome shotgun (WGS) entry which is preliminary data.</text>
</comment>
<evidence type="ECO:0000313" key="3">
    <source>
        <dbReference type="EMBL" id="MDQ0151500.1"/>
    </source>
</evidence>
<feature type="compositionally biased region" description="Low complexity" evidence="1">
    <location>
        <begin position="39"/>
        <end position="53"/>
    </location>
</feature>
<feature type="compositionally biased region" description="Polar residues" evidence="1">
    <location>
        <begin position="54"/>
        <end position="65"/>
    </location>
</feature>
<organism evidence="3 4">
    <name type="scientific">Moryella indoligenes</name>
    <dbReference type="NCBI Taxonomy" id="371674"/>
    <lineage>
        <taxon>Bacteria</taxon>
        <taxon>Bacillati</taxon>
        <taxon>Bacillota</taxon>
        <taxon>Clostridia</taxon>
        <taxon>Lachnospirales</taxon>
        <taxon>Lachnospiraceae</taxon>
        <taxon>Moryella</taxon>
    </lineage>
</organism>
<reference evidence="3" key="1">
    <citation type="submission" date="2023-07" db="EMBL/GenBank/DDBJ databases">
        <title>Genomic Encyclopedia of Type Strains, Phase IV (KMG-IV): sequencing the most valuable type-strain genomes for metagenomic binning, comparative biology and taxonomic classification.</title>
        <authorList>
            <person name="Goeker M."/>
        </authorList>
    </citation>
    <scope>NUCLEOTIDE SEQUENCE</scope>
    <source>
        <strain evidence="3">DSM 19659</strain>
    </source>
</reference>
<dbReference type="CDD" id="cd22784">
    <property type="entry name" value="DPBB_MltA_YuiC-like"/>
    <property type="match status" value="1"/>
</dbReference>
<name>A0AAE3V8E3_9FIRM</name>
<evidence type="ECO:0000256" key="1">
    <source>
        <dbReference type="SAM" id="MobiDB-lite"/>
    </source>
</evidence>
<feature type="region of interest" description="Disordered" evidence="1">
    <location>
        <begin position="39"/>
        <end position="90"/>
    </location>
</feature>
<evidence type="ECO:0000256" key="2">
    <source>
        <dbReference type="SAM" id="SignalP"/>
    </source>
</evidence>
<dbReference type="Proteomes" id="UP001241537">
    <property type="component" value="Unassembled WGS sequence"/>
</dbReference>
<dbReference type="EMBL" id="JAUSTO010000001">
    <property type="protein sequence ID" value="MDQ0151500.1"/>
    <property type="molecule type" value="Genomic_DNA"/>
</dbReference>
<evidence type="ECO:0000313" key="4">
    <source>
        <dbReference type="Proteomes" id="UP001241537"/>
    </source>
</evidence>
<protein>
    <submittedName>
        <fullName evidence="3">3D (Asp-Asp-Asp) domain-containing protein</fullName>
    </submittedName>
</protein>
<accession>A0AAE3V8E3</accession>
<dbReference type="AlphaFoldDB" id="A0AAE3V8E3"/>
<gene>
    <name evidence="3" type="ORF">J2S20_000174</name>
</gene>
<feature type="signal peptide" evidence="2">
    <location>
        <begin position="1"/>
        <end position="29"/>
    </location>
</feature>
<feature type="chain" id="PRO_5042114927" evidence="2">
    <location>
        <begin position="30"/>
        <end position="185"/>
    </location>
</feature>